<dbReference type="PANTHER" id="PTHR35848:SF6">
    <property type="entry name" value="CUPIN TYPE-2 DOMAIN-CONTAINING PROTEIN"/>
    <property type="match status" value="1"/>
</dbReference>
<dbReference type="GO" id="GO:0046872">
    <property type="term" value="F:metal ion binding"/>
    <property type="evidence" value="ECO:0007669"/>
    <property type="project" value="UniProtKB-KW"/>
</dbReference>
<feature type="domain" description="Cupin type-2" evidence="2">
    <location>
        <begin position="50"/>
        <end position="122"/>
    </location>
</feature>
<dbReference type="Proteomes" id="UP000035963">
    <property type="component" value="Unassembled WGS sequence"/>
</dbReference>
<dbReference type="EMBL" id="AEJF01000123">
    <property type="protein sequence ID" value="KLU24500.1"/>
    <property type="molecule type" value="Genomic_DNA"/>
</dbReference>
<reference evidence="3 4" key="1">
    <citation type="journal article" date="2015" name="Genome Announc.">
        <title>Draft Genome Sequence of Burkholderia sp. Strain PML1(12), an Ectomycorrhizosphere-Inhabiting Bacterium with Effective Mineral-Weathering Ability.</title>
        <authorList>
            <person name="Uroz S."/>
            <person name="Oger P."/>
        </authorList>
    </citation>
    <scope>NUCLEOTIDE SEQUENCE [LARGE SCALE GENOMIC DNA]</scope>
    <source>
        <strain evidence="4">PML1(12)</strain>
    </source>
</reference>
<gene>
    <name evidence="3" type="ORF">EOS_19540</name>
</gene>
<evidence type="ECO:0000313" key="4">
    <source>
        <dbReference type="Proteomes" id="UP000035963"/>
    </source>
</evidence>
<dbReference type="Pfam" id="PF07883">
    <property type="entry name" value="Cupin_2"/>
    <property type="match status" value="1"/>
</dbReference>
<protein>
    <submittedName>
        <fullName evidence="3">Cupin</fullName>
    </submittedName>
</protein>
<dbReference type="Gene3D" id="2.60.120.10">
    <property type="entry name" value="Jelly Rolls"/>
    <property type="match status" value="1"/>
</dbReference>
<dbReference type="CDD" id="cd02224">
    <property type="entry name" value="cupin_SPO2919-like"/>
    <property type="match status" value="1"/>
</dbReference>
<dbReference type="InterPro" id="IPR051610">
    <property type="entry name" value="GPI/OXD"/>
</dbReference>
<dbReference type="PATRIC" id="fig|908627.4.peg.4378"/>
<evidence type="ECO:0000256" key="1">
    <source>
        <dbReference type="ARBA" id="ARBA00022723"/>
    </source>
</evidence>
<sequence length="165" mass="18002">MHRCVINLDEVELHSFPPEHAPSGAAAERFAPRIGMLGRPLGALKLGYNLIALAPGKRAFPFHSHRVNEEMFFVVAGQGEIRLGDDRHALRAGDVVACPAGGPETAHQILNTGDVELRYLAVSTQESPEVCMYPDSGKYAVMVDGEGGFRTVGRPEESLSYWEDE</sequence>
<dbReference type="PANTHER" id="PTHR35848">
    <property type="entry name" value="OXALATE-BINDING PROTEIN"/>
    <property type="match status" value="1"/>
</dbReference>
<dbReference type="AlphaFoldDB" id="A0A0J1CV73"/>
<dbReference type="OrthoDB" id="2648023at2"/>
<organism evidence="3 4">
    <name type="scientific">Caballeronia mineralivorans PML1(12)</name>
    <dbReference type="NCBI Taxonomy" id="908627"/>
    <lineage>
        <taxon>Bacteria</taxon>
        <taxon>Pseudomonadati</taxon>
        <taxon>Pseudomonadota</taxon>
        <taxon>Betaproteobacteria</taxon>
        <taxon>Burkholderiales</taxon>
        <taxon>Burkholderiaceae</taxon>
        <taxon>Caballeronia</taxon>
    </lineage>
</organism>
<keyword evidence="1" id="KW-0479">Metal-binding</keyword>
<dbReference type="RefSeq" id="WP_047848333.1">
    <property type="nucleotide sequence ID" value="NZ_AEJF01000123.1"/>
</dbReference>
<dbReference type="InterPro" id="IPR014710">
    <property type="entry name" value="RmlC-like_jellyroll"/>
</dbReference>
<proteinExistence type="predicted"/>
<dbReference type="SUPFAM" id="SSF51182">
    <property type="entry name" value="RmlC-like cupins"/>
    <property type="match status" value="1"/>
</dbReference>
<evidence type="ECO:0000313" key="3">
    <source>
        <dbReference type="EMBL" id="KLU24500.1"/>
    </source>
</evidence>
<evidence type="ECO:0000259" key="2">
    <source>
        <dbReference type="Pfam" id="PF07883"/>
    </source>
</evidence>
<keyword evidence="4" id="KW-1185">Reference proteome</keyword>
<dbReference type="InterPro" id="IPR013096">
    <property type="entry name" value="Cupin_2"/>
</dbReference>
<dbReference type="InterPro" id="IPR011051">
    <property type="entry name" value="RmlC_Cupin_sf"/>
</dbReference>
<name>A0A0J1CV73_9BURK</name>
<accession>A0A0J1CV73</accession>
<comment type="caution">
    <text evidence="3">The sequence shown here is derived from an EMBL/GenBank/DDBJ whole genome shotgun (WGS) entry which is preliminary data.</text>
</comment>